<dbReference type="RefSeq" id="WP_345733045.1">
    <property type="nucleotide sequence ID" value="NZ_BAAAYN010000061.1"/>
</dbReference>
<feature type="domain" description="CoA carboxyltransferase N-terminal" evidence="1">
    <location>
        <begin position="13"/>
        <end position="269"/>
    </location>
</feature>
<dbReference type="EMBL" id="BAAAYN010000061">
    <property type="protein sequence ID" value="GAA3396829.1"/>
    <property type="molecule type" value="Genomic_DNA"/>
</dbReference>
<feature type="domain" description="CoA carboxyltransferase C-terminal" evidence="2">
    <location>
        <begin position="271"/>
        <end position="509"/>
    </location>
</feature>
<dbReference type="SUPFAM" id="SSF52096">
    <property type="entry name" value="ClpP/crotonase"/>
    <property type="match status" value="2"/>
</dbReference>
<dbReference type="Gene3D" id="3.90.226.10">
    <property type="entry name" value="2-enoyl-CoA Hydratase, Chain A, domain 1"/>
    <property type="match status" value="2"/>
</dbReference>
<evidence type="ECO:0000313" key="3">
    <source>
        <dbReference type="EMBL" id="GAA3396829.1"/>
    </source>
</evidence>
<dbReference type="GO" id="GO:0016740">
    <property type="term" value="F:transferase activity"/>
    <property type="evidence" value="ECO:0007669"/>
    <property type="project" value="UniProtKB-KW"/>
</dbReference>
<dbReference type="InterPro" id="IPR034733">
    <property type="entry name" value="AcCoA_carboxyl_beta"/>
</dbReference>
<dbReference type="InterPro" id="IPR029045">
    <property type="entry name" value="ClpP/crotonase-like_dom_sf"/>
</dbReference>
<gene>
    <name evidence="3" type="ORF">GCM10020369_74840</name>
</gene>
<dbReference type="PROSITE" id="PS50989">
    <property type="entry name" value="COA_CT_CTER"/>
    <property type="match status" value="1"/>
</dbReference>
<evidence type="ECO:0000259" key="2">
    <source>
        <dbReference type="PROSITE" id="PS50989"/>
    </source>
</evidence>
<protein>
    <submittedName>
        <fullName evidence="3">Carboxyl transferase domain-containing protein</fullName>
    </submittedName>
</protein>
<proteinExistence type="predicted"/>
<dbReference type="InterPro" id="IPR011763">
    <property type="entry name" value="COA_CT_C"/>
</dbReference>
<evidence type="ECO:0000313" key="4">
    <source>
        <dbReference type="Proteomes" id="UP001501676"/>
    </source>
</evidence>
<dbReference type="InterPro" id="IPR011762">
    <property type="entry name" value="COA_CT_N"/>
</dbReference>
<accession>A0ABP6T9I8</accession>
<dbReference type="Proteomes" id="UP001501676">
    <property type="component" value="Unassembled WGS sequence"/>
</dbReference>
<dbReference type="PANTHER" id="PTHR22855">
    <property type="entry name" value="ACETYL, PROPIONYL, PYRUVATE, AND GLUTACONYL CARBOXYLASE-RELATED"/>
    <property type="match status" value="1"/>
</dbReference>
<keyword evidence="4" id="KW-1185">Reference proteome</keyword>
<name>A0ABP6T9I8_9ACTN</name>
<evidence type="ECO:0000259" key="1">
    <source>
        <dbReference type="PROSITE" id="PS50980"/>
    </source>
</evidence>
<organism evidence="3 4">
    <name type="scientific">Cryptosporangium minutisporangium</name>
    <dbReference type="NCBI Taxonomy" id="113569"/>
    <lineage>
        <taxon>Bacteria</taxon>
        <taxon>Bacillati</taxon>
        <taxon>Actinomycetota</taxon>
        <taxon>Actinomycetes</taxon>
        <taxon>Cryptosporangiales</taxon>
        <taxon>Cryptosporangiaceae</taxon>
        <taxon>Cryptosporangium</taxon>
    </lineage>
</organism>
<dbReference type="InterPro" id="IPR045190">
    <property type="entry name" value="MCCB/AccD1-like"/>
</dbReference>
<dbReference type="PANTHER" id="PTHR22855:SF13">
    <property type="entry name" value="METHYLCROTONOYL-COA CARBOXYLASE BETA CHAIN, MITOCHONDRIAL"/>
    <property type="match status" value="1"/>
</dbReference>
<reference evidence="4" key="1">
    <citation type="journal article" date="2019" name="Int. J. Syst. Evol. Microbiol.">
        <title>The Global Catalogue of Microorganisms (GCM) 10K type strain sequencing project: providing services to taxonomists for standard genome sequencing and annotation.</title>
        <authorList>
            <consortium name="The Broad Institute Genomics Platform"/>
            <consortium name="The Broad Institute Genome Sequencing Center for Infectious Disease"/>
            <person name="Wu L."/>
            <person name="Ma J."/>
        </authorList>
    </citation>
    <scope>NUCLEOTIDE SEQUENCE [LARGE SCALE GENOMIC DNA]</scope>
    <source>
        <strain evidence="4">JCM 9458</strain>
    </source>
</reference>
<dbReference type="Pfam" id="PF01039">
    <property type="entry name" value="Carboxyl_trans"/>
    <property type="match status" value="1"/>
</dbReference>
<keyword evidence="3" id="KW-0808">Transferase</keyword>
<dbReference type="PROSITE" id="PS50980">
    <property type="entry name" value="COA_CT_NTER"/>
    <property type="match status" value="1"/>
</dbReference>
<sequence>MTAPAVDATLAAHEALVADLRARLAATAVGGPERARVRHVERGKLLPRDRVDTLLDPGSPFLELSALAANGLYDDESPGAGLITGIGRVSGRECVIVANDATVKGGTYYPMTVKKHLRAQEVALHNHLPCVYLVDSGGAFLPRQDEVFPDREHFGRIFFNQAQLSGKGIAQIAAVLGSCTAGGAYVPAMADETVIVRNQGTIFLGGPPLVKAATGEVVSAEDLGGGDLHAKTSGVVDHLAEDDTDALRIVRNIVSTLAPKQPPPWERRATRPAKDQQTLYDLVPTDPRTPYDVHPVVETLVDGGEFSEFKAGYGPTLVTGFAHLHGHPVGIIANNGVLFGESALKGAHFIELCDQRGIPLVFLQNITGFMVGREYEAGGIAKHGAKMVTAVACARVPKLTVVIGGSFGAGNYAMCGRAYAPRFLFMWPNARISVMGGEQAAAVLATVRGSMTPEEEDAFKAPIRAQYESQGNPYYSTARLWDDGVIDPARTRDVLGLALGACAQAPLEPVSYGIFRM</sequence>
<comment type="caution">
    <text evidence="3">The sequence shown here is derived from an EMBL/GenBank/DDBJ whole genome shotgun (WGS) entry which is preliminary data.</text>
</comment>